<dbReference type="Pfam" id="PF08906">
    <property type="entry name" value="T6SS_Tdi1_C"/>
    <property type="match status" value="1"/>
</dbReference>
<dbReference type="HOGENOM" id="CLU_082934_1_0_9"/>
<feature type="domain" description="GAD-related" evidence="1">
    <location>
        <begin position="8"/>
        <end position="83"/>
    </location>
</feature>
<accession>D0BN97</accession>
<evidence type="ECO:0000259" key="2">
    <source>
        <dbReference type="Pfam" id="PF08906"/>
    </source>
</evidence>
<evidence type="ECO:0000313" key="4">
    <source>
        <dbReference type="Proteomes" id="UP000002939"/>
    </source>
</evidence>
<dbReference type="Proteomes" id="UP000002939">
    <property type="component" value="Unassembled WGS sequence"/>
</dbReference>
<evidence type="ECO:0000259" key="1">
    <source>
        <dbReference type="Pfam" id="PF08887"/>
    </source>
</evidence>
<dbReference type="OrthoDB" id="2216648at2"/>
<dbReference type="RefSeq" id="WP_006703708.1">
    <property type="nucleotide sequence ID" value="NZ_KI391971.1"/>
</dbReference>
<reference evidence="3" key="2">
    <citation type="submission" date="2011-10" db="EMBL/GenBank/DDBJ databases">
        <title>The Genome Sequence of Granulicatella elegans ATCC 700633.</title>
        <authorList>
            <consortium name="The Broad Institute Genome Sequencing Platform"/>
            <consortium name="The Broad Institute Genome Sequencing Center for Infectious Disease"/>
            <person name="Earl A."/>
            <person name="Ward D."/>
            <person name="Feldgarden M."/>
            <person name="Gevers D."/>
            <person name="Sibley C.D."/>
            <person name="Field T.R."/>
            <person name="Grinwis M."/>
            <person name="Eshaghurshan C.S."/>
            <person name="Surette M.G."/>
            <person name="Young S.K."/>
            <person name="Zeng Q."/>
            <person name="Gargeya S."/>
            <person name="Fitzgerald M."/>
            <person name="Haas B."/>
            <person name="Abouelleil A."/>
            <person name="Alvarado L."/>
            <person name="Arachchi H.M."/>
            <person name="Berlin A."/>
            <person name="Brown A."/>
            <person name="Chapman S.B."/>
            <person name="Chen Z."/>
            <person name="Dunbar C."/>
            <person name="Freedman E."/>
            <person name="Gearin G."/>
            <person name="Goldberg J."/>
            <person name="Griggs A."/>
            <person name="Gujja S."/>
            <person name="Heiman D."/>
            <person name="Howarth C."/>
            <person name="Larson L."/>
            <person name="Lui A."/>
            <person name="MacDonald P.J.P."/>
            <person name="Montmayeur A."/>
            <person name="Murphy C."/>
            <person name="Neiman D."/>
            <person name="Pearson M."/>
            <person name="Priest M."/>
            <person name="Roberts A."/>
            <person name="Saif S."/>
            <person name="Shea T."/>
            <person name="Shenoy N."/>
            <person name="Sisk P."/>
            <person name="Stolte C."/>
            <person name="Sykes S."/>
            <person name="Wortman J."/>
            <person name="Nusbaum C."/>
            <person name="Birren B."/>
        </authorList>
    </citation>
    <scope>NUCLEOTIDE SEQUENCE [LARGE SCALE GENOMIC DNA]</scope>
    <source>
        <strain evidence="3">ATCC 700633</strain>
    </source>
</reference>
<organism evidence="3 4">
    <name type="scientific">Granulicatella elegans ATCC 700633</name>
    <dbReference type="NCBI Taxonomy" id="626369"/>
    <lineage>
        <taxon>Bacteria</taxon>
        <taxon>Bacillati</taxon>
        <taxon>Bacillota</taxon>
        <taxon>Bacilli</taxon>
        <taxon>Lactobacillales</taxon>
        <taxon>Carnobacteriaceae</taxon>
        <taxon>Granulicatella</taxon>
    </lineage>
</organism>
<reference evidence="3" key="1">
    <citation type="submission" date="2009-09" db="EMBL/GenBank/DDBJ databases">
        <authorList>
            <consortium name="The Broad Institute Genome Sequencing Platform"/>
            <person name="Ward D."/>
            <person name="Feldgarden M."/>
            <person name="Earl A."/>
            <person name="Young S.K."/>
            <person name="Zeng Q."/>
            <person name="Koehrsen M."/>
            <person name="Alvarado L."/>
            <person name="Berlin A."/>
            <person name="Bochicchio J."/>
            <person name="Borenstein D."/>
            <person name="Chapman S.B."/>
            <person name="Chen Z."/>
            <person name="Engels R."/>
            <person name="Freedman E."/>
            <person name="Gellesch M."/>
            <person name="Goldberg J."/>
            <person name="Griggs A."/>
            <person name="Gujja S."/>
            <person name="Heilman E."/>
            <person name="Heiman D."/>
            <person name="Hepburn T."/>
            <person name="Howarth C."/>
            <person name="Jen D."/>
            <person name="Larson L."/>
            <person name="Lewis B."/>
            <person name="Mehta T."/>
            <person name="Park D."/>
            <person name="Pearson M."/>
            <person name="Roberts A."/>
            <person name="Saif S."/>
            <person name="Shea T."/>
            <person name="Shenoy N."/>
            <person name="Sisk P."/>
            <person name="Stolte C."/>
            <person name="Sykes S."/>
            <person name="Thomson T."/>
            <person name="Walk T."/>
            <person name="White J."/>
            <person name="Yandava C."/>
            <person name="Sibley C.D."/>
            <person name="Field T.R."/>
            <person name="Grinwis M."/>
            <person name="Eshaghurshan C.S."/>
            <person name="Surette M.G."/>
            <person name="Haas B."/>
            <person name="Nusbaum C."/>
            <person name="Birren B."/>
        </authorList>
    </citation>
    <scope>NUCLEOTIDE SEQUENCE [LARGE SCALE GENOMIC DNA]</scope>
    <source>
        <strain evidence="3">ATCC 700633</strain>
    </source>
</reference>
<gene>
    <name evidence="3" type="ORF">HMPREF0446_01432</name>
</gene>
<evidence type="ECO:0008006" key="5">
    <source>
        <dbReference type="Google" id="ProtNLM"/>
    </source>
</evidence>
<keyword evidence="4" id="KW-1185">Reference proteome</keyword>
<dbReference type="Pfam" id="PF08887">
    <property type="entry name" value="GAD-like"/>
    <property type="match status" value="1"/>
</dbReference>
<protein>
    <recommendedName>
        <fullName evidence="5">GAD-like domain-containing protein</fullName>
    </recommendedName>
</protein>
<dbReference type="EMBL" id="ACRF02000003">
    <property type="protein sequence ID" value="EEW92587.1"/>
    <property type="molecule type" value="Genomic_DNA"/>
</dbReference>
<dbReference type="InterPro" id="IPR015002">
    <property type="entry name" value="T6SS_Tdi1_C"/>
</dbReference>
<feature type="domain" description="T6SS immunity protein Tdi1 C-terminal" evidence="2">
    <location>
        <begin position="101"/>
        <end position="173"/>
    </location>
</feature>
<name>D0BN97_9LACT</name>
<proteinExistence type="predicted"/>
<evidence type="ECO:0000313" key="3">
    <source>
        <dbReference type="EMBL" id="EEW92587.1"/>
    </source>
</evidence>
<dbReference type="eggNOG" id="COG5620">
    <property type="taxonomic scope" value="Bacteria"/>
</dbReference>
<dbReference type="AlphaFoldDB" id="D0BN97"/>
<sequence>MLKDFTRVAVMPQEVIKKYKDQVPEELVQIWEECGLGTFLDGYLKVINPDEYLELVQETYFRGGTSIPIFVTAFGDVITWEKNEFLGIIKYKEGIFDIFLENLSLFIKFLPDKSFTDDYFDLPLYHEAIEKYGSLDYTQCFGFIPLLVLGGFKDVNHLDKVKMYEHIFLITQFTGSIGD</sequence>
<comment type="caution">
    <text evidence="3">The sequence shown here is derived from an EMBL/GenBank/DDBJ whole genome shotgun (WGS) entry which is preliminary data.</text>
</comment>
<dbReference type="InterPro" id="IPR014983">
    <property type="entry name" value="GAD-rel"/>
</dbReference>